<dbReference type="SUPFAM" id="SSF56672">
    <property type="entry name" value="DNA/RNA polymerases"/>
    <property type="match status" value="1"/>
</dbReference>
<dbReference type="GO" id="GO:0004519">
    <property type="term" value="F:endonuclease activity"/>
    <property type="evidence" value="ECO:0007669"/>
    <property type="project" value="UniProtKB-KW"/>
</dbReference>
<dbReference type="InterPro" id="IPR041373">
    <property type="entry name" value="RT_RNaseH"/>
</dbReference>
<evidence type="ECO:0000256" key="6">
    <source>
        <dbReference type="ARBA" id="ARBA00022918"/>
    </source>
</evidence>
<evidence type="ECO:0000256" key="4">
    <source>
        <dbReference type="ARBA" id="ARBA00022759"/>
    </source>
</evidence>
<evidence type="ECO:0000313" key="9">
    <source>
        <dbReference type="Proteomes" id="UP000257109"/>
    </source>
</evidence>
<keyword evidence="6" id="KW-0695">RNA-directed DNA polymerase</keyword>
<feature type="domain" description="Reverse transcriptase RNase H-like" evidence="7">
    <location>
        <begin position="7"/>
        <end position="78"/>
    </location>
</feature>
<dbReference type="GO" id="GO:0003964">
    <property type="term" value="F:RNA-directed DNA polymerase activity"/>
    <property type="evidence" value="ECO:0007669"/>
    <property type="project" value="UniProtKB-KW"/>
</dbReference>
<dbReference type="PANTHER" id="PTHR35046:SF9">
    <property type="entry name" value="RNA-DIRECTED DNA POLYMERASE"/>
    <property type="match status" value="1"/>
</dbReference>
<name>A0A371GM53_MUCPR</name>
<comment type="caution">
    <text evidence="8">The sequence shown here is derived from an EMBL/GenBank/DDBJ whole genome shotgun (WGS) entry which is preliminary data.</text>
</comment>
<feature type="non-terminal residue" evidence="8">
    <location>
        <position position="1"/>
    </location>
</feature>
<keyword evidence="9" id="KW-1185">Reference proteome</keyword>
<dbReference type="OrthoDB" id="1433828at2759"/>
<dbReference type="GO" id="GO:0016787">
    <property type="term" value="F:hydrolase activity"/>
    <property type="evidence" value="ECO:0007669"/>
    <property type="project" value="UniProtKB-KW"/>
</dbReference>
<evidence type="ECO:0000256" key="1">
    <source>
        <dbReference type="ARBA" id="ARBA00022679"/>
    </source>
</evidence>
<keyword evidence="4" id="KW-0255">Endonuclease</keyword>
<dbReference type="Proteomes" id="UP000257109">
    <property type="component" value="Unassembled WGS sequence"/>
</dbReference>
<accession>A0A371GM53</accession>
<organism evidence="8 9">
    <name type="scientific">Mucuna pruriens</name>
    <name type="common">Velvet bean</name>
    <name type="synonym">Dolichos pruriens</name>
    <dbReference type="NCBI Taxonomy" id="157652"/>
    <lineage>
        <taxon>Eukaryota</taxon>
        <taxon>Viridiplantae</taxon>
        <taxon>Streptophyta</taxon>
        <taxon>Embryophyta</taxon>
        <taxon>Tracheophyta</taxon>
        <taxon>Spermatophyta</taxon>
        <taxon>Magnoliopsida</taxon>
        <taxon>eudicotyledons</taxon>
        <taxon>Gunneridae</taxon>
        <taxon>Pentapetalae</taxon>
        <taxon>rosids</taxon>
        <taxon>fabids</taxon>
        <taxon>Fabales</taxon>
        <taxon>Fabaceae</taxon>
        <taxon>Papilionoideae</taxon>
        <taxon>50 kb inversion clade</taxon>
        <taxon>NPAAA clade</taxon>
        <taxon>indigoferoid/millettioid clade</taxon>
        <taxon>Phaseoleae</taxon>
        <taxon>Mucuna</taxon>
    </lineage>
</organism>
<reference evidence="8" key="1">
    <citation type="submission" date="2018-05" db="EMBL/GenBank/DDBJ databases">
        <title>Draft genome of Mucuna pruriens seed.</title>
        <authorList>
            <person name="Nnadi N.E."/>
            <person name="Vos R."/>
            <person name="Hasami M.H."/>
            <person name="Devisetty U.K."/>
            <person name="Aguiy J.C."/>
        </authorList>
    </citation>
    <scope>NUCLEOTIDE SEQUENCE [LARGE SCALE GENOMIC DNA]</scope>
    <source>
        <strain evidence="8">JCA_2017</strain>
    </source>
</reference>
<dbReference type="InterPro" id="IPR043502">
    <property type="entry name" value="DNA/RNA_pol_sf"/>
</dbReference>
<dbReference type="CDD" id="cd09274">
    <property type="entry name" value="RNase_HI_RT_Ty3"/>
    <property type="match status" value="1"/>
</dbReference>
<dbReference type="PANTHER" id="PTHR35046">
    <property type="entry name" value="ZINC KNUCKLE (CCHC-TYPE) FAMILY PROTEIN"/>
    <property type="match status" value="1"/>
</dbReference>
<evidence type="ECO:0000256" key="3">
    <source>
        <dbReference type="ARBA" id="ARBA00022722"/>
    </source>
</evidence>
<keyword evidence="3" id="KW-0540">Nuclease</keyword>
<gene>
    <name evidence="8" type="primary">pol</name>
    <name evidence="8" type="ORF">CR513_26360</name>
</gene>
<keyword evidence="2" id="KW-0548">Nucleotidyltransferase</keyword>
<evidence type="ECO:0000313" key="8">
    <source>
        <dbReference type="EMBL" id="RDX91637.1"/>
    </source>
</evidence>
<dbReference type="AlphaFoldDB" id="A0A371GM53"/>
<evidence type="ECO:0000259" key="7">
    <source>
        <dbReference type="Pfam" id="PF17917"/>
    </source>
</evidence>
<keyword evidence="5" id="KW-0378">Hydrolase</keyword>
<keyword evidence="1" id="KW-0808">Transferase</keyword>
<dbReference type="Pfam" id="PF17917">
    <property type="entry name" value="RT_RNaseH"/>
    <property type="match status" value="1"/>
</dbReference>
<dbReference type="EMBL" id="QJKJ01005068">
    <property type="protein sequence ID" value="RDX91637.1"/>
    <property type="molecule type" value="Genomic_DNA"/>
</dbReference>
<protein>
    <submittedName>
        <fullName evidence="8">Retrovirus-related Pol polyprotein from transposon 17.6</fullName>
    </submittedName>
</protein>
<proteinExistence type="predicted"/>
<sequence length="101" mass="12228">MGHPTPRRHPIVYFSEKHKGPHLNYSTYDQELYALVRILHTWHYYPLPKEFVIHSDHEYLKYLRGKDDAKWVEFLQQFPYIIKHKQGKMNVVADALSRRHA</sequence>
<evidence type="ECO:0000256" key="2">
    <source>
        <dbReference type="ARBA" id="ARBA00022695"/>
    </source>
</evidence>
<evidence type="ECO:0000256" key="5">
    <source>
        <dbReference type="ARBA" id="ARBA00022801"/>
    </source>
</evidence>